<dbReference type="EMBL" id="CP074134">
    <property type="protein sequence ID" value="QUX26380.1"/>
    <property type="molecule type" value="Genomic_DNA"/>
</dbReference>
<reference evidence="2" key="1">
    <citation type="submission" date="2021-05" db="EMBL/GenBank/DDBJ databases">
        <title>Direct Submission.</title>
        <authorList>
            <person name="Li K."/>
            <person name="Gao J."/>
        </authorList>
    </citation>
    <scope>NUCLEOTIDE SEQUENCE [LARGE SCALE GENOMIC DNA]</scope>
    <source>
        <strain evidence="2">Mg02</strain>
        <plasmid evidence="2">unnamed2</plasmid>
    </source>
</reference>
<name>A0ABX8BXG3_9ACTN</name>
<organism evidence="1 2">
    <name type="scientific">Nocardiopsis changdeensis</name>
    <dbReference type="NCBI Taxonomy" id="2831969"/>
    <lineage>
        <taxon>Bacteria</taxon>
        <taxon>Bacillati</taxon>
        <taxon>Actinomycetota</taxon>
        <taxon>Actinomycetes</taxon>
        <taxon>Streptosporangiales</taxon>
        <taxon>Nocardiopsidaceae</taxon>
        <taxon>Nocardiopsis</taxon>
    </lineage>
</organism>
<geneLocation type="plasmid" evidence="1 2">
    <name>unnamed2</name>
</geneLocation>
<evidence type="ECO:0000313" key="2">
    <source>
        <dbReference type="Proteomes" id="UP000676079"/>
    </source>
</evidence>
<evidence type="ECO:0000313" key="1">
    <source>
        <dbReference type="EMBL" id="QUX26380.1"/>
    </source>
</evidence>
<dbReference type="Proteomes" id="UP000676079">
    <property type="component" value="Plasmid unnamed2"/>
</dbReference>
<accession>A0ABX8BXG3</accession>
<proteinExistence type="predicted"/>
<sequence>MSENASNASSAPAGGGGSTTNVVESGASVGITAGSVSGSTVIVGQQPAAAVVVDLPSYHGDVKAMAAHTEFVNTVILPHYEGLIAAARRAGMGEELISALSQGQEAVEMARTSVITARTAVVALNEAVARAHADARAAATKKTYYIAD</sequence>
<dbReference type="RefSeq" id="WP_220566107.1">
    <property type="nucleotide sequence ID" value="NZ_CP074134.1"/>
</dbReference>
<keyword evidence="2" id="KW-1185">Reference proteome</keyword>
<protein>
    <recommendedName>
        <fullName evidence="3">PE domain-containing protein</fullName>
    </recommendedName>
</protein>
<evidence type="ECO:0008006" key="3">
    <source>
        <dbReference type="Google" id="ProtNLM"/>
    </source>
</evidence>
<gene>
    <name evidence="1" type="ORF">KGD84_32285</name>
</gene>
<keyword evidence="1" id="KW-0614">Plasmid</keyword>